<dbReference type="Proteomes" id="UP000091857">
    <property type="component" value="Chromosome 7"/>
</dbReference>
<proteinExistence type="predicted"/>
<evidence type="ECO:0000256" key="4">
    <source>
        <dbReference type="ARBA" id="ARBA00023163"/>
    </source>
</evidence>
<keyword evidence="4" id="KW-0804">Transcription</keyword>
<comment type="caution">
    <text evidence="7">The sequence shown here is derived from an EMBL/GenBank/DDBJ whole genome shotgun (WGS) entry which is preliminary data.</text>
</comment>
<dbReference type="OMA" id="MECETHT"/>
<evidence type="ECO:0000259" key="6">
    <source>
        <dbReference type="PROSITE" id="PS50863"/>
    </source>
</evidence>
<keyword evidence="2" id="KW-0805">Transcription regulation</keyword>
<dbReference type="Gene3D" id="2.40.330.10">
    <property type="entry name" value="DNA-binding pseudobarrel domain"/>
    <property type="match status" value="2"/>
</dbReference>
<dbReference type="GO" id="GO:0005634">
    <property type="term" value="C:nucleus"/>
    <property type="evidence" value="ECO:0007669"/>
    <property type="project" value="UniProtKB-SubCell"/>
</dbReference>
<organism evidence="7 8">
    <name type="scientific">Manihot esculenta</name>
    <name type="common">Cassava</name>
    <name type="synonym">Jatropha manihot</name>
    <dbReference type="NCBI Taxonomy" id="3983"/>
    <lineage>
        <taxon>Eukaryota</taxon>
        <taxon>Viridiplantae</taxon>
        <taxon>Streptophyta</taxon>
        <taxon>Embryophyta</taxon>
        <taxon>Tracheophyta</taxon>
        <taxon>Spermatophyta</taxon>
        <taxon>Magnoliopsida</taxon>
        <taxon>eudicotyledons</taxon>
        <taxon>Gunneridae</taxon>
        <taxon>Pentapetalae</taxon>
        <taxon>rosids</taxon>
        <taxon>fabids</taxon>
        <taxon>Malpighiales</taxon>
        <taxon>Euphorbiaceae</taxon>
        <taxon>Crotonoideae</taxon>
        <taxon>Manihoteae</taxon>
        <taxon>Manihot</taxon>
    </lineage>
</organism>
<sequence>MENAPHFFKIILDSTIRQRKLAIPRKFVKKYGNCLSSPVILSVPSGTIWRVELLKCNDDVWLGQGWQDFSNYYSLERGSFLVFKYEGECRFHVVIFDKSASEIEYPYSNSHNANPNHDELQDIKIEENEDDISVKALDVLSQCKKVEEKSTFLHPQSRKVMQSRCKKNDRRKVGRPPSFPITSQALEAANNYVAKYPSFTVLMKRYHWENGIVVLPSSFFVRHFECKTQSIMLQNADRFWPVKLISSSDSTRASFSAGWRVFSRENAIEVGDACVFELIKRNVLNVTIFRCVD</sequence>
<reference evidence="8" key="1">
    <citation type="journal article" date="2016" name="Nat. Biotechnol.">
        <title>Sequencing wild and cultivated cassava and related species reveals extensive interspecific hybridization and genetic diversity.</title>
        <authorList>
            <person name="Bredeson J.V."/>
            <person name="Lyons J.B."/>
            <person name="Prochnik S.E."/>
            <person name="Wu G.A."/>
            <person name="Ha C.M."/>
            <person name="Edsinger-Gonzales E."/>
            <person name="Grimwood J."/>
            <person name="Schmutz J."/>
            <person name="Rabbi I.Y."/>
            <person name="Egesi C."/>
            <person name="Nauluvula P."/>
            <person name="Lebot V."/>
            <person name="Ndunguru J."/>
            <person name="Mkamilo G."/>
            <person name="Bart R.S."/>
            <person name="Setter T.L."/>
            <person name="Gleadow R.M."/>
            <person name="Kulakow P."/>
            <person name="Ferguson M.E."/>
            <person name="Rounsley S."/>
            <person name="Rokhsar D.S."/>
        </authorList>
    </citation>
    <scope>NUCLEOTIDE SEQUENCE [LARGE SCALE GENOMIC DNA]</scope>
    <source>
        <strain evidence="8">cv. AM560-2</strain>
    </source>
</reference>
<evidence type="ECO:0000256" key="3">
    <source>
        <dbReference type="ARBA" id="ARBA00023125"/>
    </source>
</evidence>
<comment type="subcellular location">
    <subcellularLocation>
        <location evidence="1">Nucleus</location>
    </subcellularLocation>
</comment>
<keyword evidence="8" id="KW-1185">Reference proteome</keyword>
<dbReference type="InterPro" id="IPR003340">
    <property type="entry name" value="B3_DNA-bd"/>
</dbReference>
<name>A0A2C9VMX1_MANES</name>
<accession>A0A2C9VMX1</accession>
<dbReference type="CDD" id="cd10017">
    <property type="entry name" value="B3_DNA"/>
    <property type="match status" value="2"/>
</dbReference>
<keyword evidence="3" id="KW-0238">DNA-binding</keyword>
<evidence type="ECO:0000256" key="5">
    <source>
        <dbReference type="ARBA" id="ARBA00023242"/>
    </source>
</evidence>
<gene>
    <name evidence="7" type="ORF">MANES_07G112905v8</name>
</gene>
<dbReference type="EMBL" id="CM004393">
    <property type="protein sequence ID" value="OAY46057.1"/>
    <property type="molecule type" value="Genomic_DNA"/>
</dbReference>
<evidence type="ECO:0000313" key="8">
    <source>
        <dbReference type="Proteomes" id="UP000091857"/>
    </source>
</evidence>
<dbReference type="SUPFAM" id="SSF101936">
    <property type="entry name" value="DNA-binding pseudobarrel domain"/>
    <property type="match status" value="2"/>
</dbReference>
<dbReference type="InterPro" id="IPR015300">
    <property type="entry name" value="DNA-bd_pseudobarrel_sf"/>
</dbReference>
<keyword evidence="5" id="KW-0539">Nucleus</keyword>
<feature type="domain" description="TF-B3" evidence="6">
    <location>
        <begin position="198"/>
        <end position="292"/>
    </location>
</feature>
<dbReference type="STRING" id="3983.A0A2C9VMX1"/>
<evidence type="ECO:0000256" key="2">
    <source>
        <dbReference type="ARBA" id="ARBA00023015"/>
    </source>
</evidence>
<dbReference type="PROSITE" id="PS50863">
    <property type="entry name" value="B3"/>
    <property type="match status" value="2"/>
</dbReference>
<dbReference type="AlphaFoldDB" id="A0A2C9VMX1"/>
<dbReference type="SMR" id="A0A2C9VMX1"/>
<feature type="domain" description="TF-B3" evidence="6">
    <location>
        <begin position="6"/>
        <end position="99"/>
    </location>
</feature>
<evidence type="ECO:0000256" key="1">
    <source>
        <dbReference type="ARBA" id="ARBA00004123"/>
    </source>
</evidence>
<dbReference type="InterPro" id="IPR050655">
    <property type="entry name" value="Plant_B3_domain"/>
</dbReference>
<dbReference type="Pfam" id="PF02362">
    <property type="entry name" value="B3"/>
    <property type="match status" value="2"/>
</dbReference>
<protein>
    <recommendedName>
        <fullName evidence="6">TF-B3 domain-containing protein</fullName>
    </recommendedName>
</protein>
<dbReference type="Gramene" id="Manes.07G112905.1.v8.1">
    <property type="protein sequence ID" value="Manes.07G112905.1.v8.1.CDS"/>
    <property type="gene ID" value="Manes.07G112905.v8.1"/>
</dbReference>
<dbReference type="PANTHER" id="PTHR31920:SF138">
    <property type="entry name" value="TF-B3 DOMAIN-CONTAINING PROTEIN"/>
    <property type="match status" value="1"/>
</dbReference>
<dbReference type="SMART" id="SM01019">
    <property type="entry name" value="B3"/>
    <property type="match status" value="2"/>
</dbReference>
<dbReference type="GO" id="GO:0003677">
    <property type="term" value="F:DNA binding"/>
    <property type="evidence" value="ECO:0007669"/>
    <property type="project" value="UniProtKB-KW"/>
</dbReference>
<evidence type="ECO:0000313" key="7">
    <source>
        <dbReference type="EMBL" id="OAY46057.1"/>
    </source>
</evidence>
<dbReference type="PANTHER" id="PTHR31920">
    <property type="entry name" value="B3 DOMAIN-CONTAINING"/>
    <property type="match status" value="1"/>
</dbReference>